<evidence type="ECO:0000313" key="5">
    <source>
        <dbReference type="Proteomes" id="UP001497382"/>
    </source>
</evidence>
<keyword evidence="3" id="KW-0966">Cell projection</keyword>
<evidence type="ECO:0008006" key="6">
    <source>
        <dbReference type="Google" id="ProtNLM"/>
    </source>
</evidence>
<dbReference type="PANTHER" id="PTHR31183">
    <property type="entry name" value="TRICHOPLEIN KERATIN FILAMENT-BINDING PROTEIN FAMILY MEMBER"/>
    <property type="match status" value="1"/>
</dbReference>
<feature type="non-terminal residue" evidence="4">
    <location>
        <position position="156"/>
    </location>
</feature>
<evidence type="ECO:0000256" key="1">
    <source>
        <dbReference type="ARBA" id="ARBA00004138"/>
    </source>
</evidence>
<sequence length="156" mass="18379">MKNQTNPLTISATGYAPYLESRAAHATQKGKGAILTKAEKNAQMARDYWVRQDFYQGIKDYAAKHDKDLFRSRWECAADKKGLYSRVQWEVDKVTAMMDEELEKRRSRLAELLKSEEDMYLKESLAQHEDEETKTARMLCRYKELKMQKEAERQKM</sequence>
<evidence type="ECO:0000313" key="4">
    <source>
        <dbReference type="EMBL" id="CAL1288890.1"/>
    </source>
</evidence>
<comment type="caution">
    <text evidence="4">The sequence shown here is derived from an EMBL/GenBank/DDBJ whole genome shotgun (WGS) entry which is preliminary data.</text>
</comment>
<dbReference type="Proteomes" id="UP001497382">
    <property type="component" value="Unassembled WGS sequence"/>
</dbReference>
<dbReference type="AlphaFoldDB" id="A0AAV2AZ16"/>
<keyword evidence="2" id="KW-0969">Cilium</keyword>
<keyword evidence="5" id="KW-1185">Reference proteome</keyword>
<dbReference type="EMBL" id="CAXIEN010000239">
    <property type="protein sequence ID" value="CAL1288890.1"/>
    <property type="molecule type" value="Genomic_DNA"/>
</dbReference>
<protein>
    <recommendedName>
        <fullName evidence="6">Flagellar FliJ protein</fullName>
    </recommendedName>
</protein>
<accession>A0AAV2AZ16</accession>
<comment type="subcellular location">
    <subcellularLocation>
        <location evidence="1">Cell projection</location>
        <location evidence="1">Cilium</location>
    </subcellularLocation>
</comment>
<organism evidence="4 5">
    <name type="scientific">Larinioides sclopetarius</name>
    <dbReference type="NCBI Taxonomy" id="280406"/>
    <lineage>
        <taxon>Eukaryota</taxon>
        <taxon>Metazoa</taxon>
        <taxon>Ecdysozoa</taxon>
        <taxon>Arthropoda</taxon>
        <taxon>Chelicerata</taxon>
        <taxon>Arachnida</taxon>
        <taxon>Araneae</taxon>
        <taxon>Araneomorphae</taxon>
        <taxon>Entelegynae</taxon>
        <taxon>Araneoidea</taxon>
        <taxon>Araneidae</taxon>
        <taxon>Larinioides</taxon>
    </lineage>
</organism>
<dbReference type="InterPro" id="IPR043596">
    <property type="entry name" value="CFAP53/TCHP"/>
</dbReference>
<gene>
    <name evidence="4" type="ORF">LARSCL_LOCUS15619</name>
</gene>
<dbReference type="GO" id="GO:0005929">
    <property type="term" value="C:cilium"/>
    <property type="evidence" value="ECO:0007669"/>
    <property type="project" value="UniProtKB-SubCell"/>
</dbReference>
<reference evidence="4 5" key="1">
    <citation type="submission" date="2024-04" db="EMBL/GenBank/DDBJ databases">
        <authorList>
            <person name="Rising A."/>
            <person name="Reimegard J."/>
            <person name="Sonavane S."/>
            <person name="Akerstrom W."/>
            <person name="Nylinder S."/>
            <person name="Hedman E."/>
            <person name="Kallberg Y."/>
        </authorList>
    </citation>
    <scope>NUCLEOTIDE SEQUENCE [LARGE SCALE GENOMIC DNA]</scope>
</reference>
<evidence type="ECO:0000256" key="3">
    <source>
        <dbReference type="ARBA" id="ARBA00023273"/>
    </source>
</evidence>
<name>A0AAV2AZ16_9ARAC</name>
<dbReference type="PANTHER" id="PTHR31183:SF1">
    <property type="entry name" value="CILIA- AND FLAGELLA-ASSOCIATED PROTEIN 53"/>
    <property type="match status" value="1"/>
</dbReference>
<proteinExistence type="predicted"/>
<evidence type="ECO:0000256" key="2">
    <source>
        <dbReference type="ARBA" id="ARBA00023069"/>
    </source>
</evidence>